<accession>A0A9P0DX69</accession>
<dbReference type="GO" id="GO:0005789">
    <property type="term" value="C:endoplasmic reticulum membrane"/>
    <property type="evidence" value="ECO:0007669"/>
    <property type="project" value="UniProtKB-SubCell"/>
</dbReference>
<dbReference type="Pfam" id="PF01569">
    <property type="entry name" value="PAP2"/>
    <property type="match status" value="1"/>
</dbReference>
<evidence type="ECO:0000256" key="10">
    <source>
        <dbReference type="ARBA" id="ARBA00047349"/>
    </source>
</evidence>
<dbReference type="PANTHER" id="PTHR11247">
    <property type="entry name" value="PALMITOYL-PROTEIN THIOESTERASE/DOLICHYLDIPHOSPHATASE 1"/>
    <property type="match status" value="1"/>
</dbReference>
<dbReference type="SMART" id="SM00014">
    <property type="entry name" value="acidPPc"/>
    <property type="match status" value="1"/>
</dbReference>
<keyword evidence="8 11" id="KW-0472">Membrane</keyword>
<dbReference type="EC" id="3.6.1.43" evidence="11"/>
<evidence type="ECO:0000313" key="14">
    <source>
        <dbReference type="Proteomes" id="UP001152798"/>
    </source>
</evidence>
<dbReference type="InterPro" id="IPR000326">
    <property type="entry name" value="PAP2/HPO"/>
</dbReference>
<keyword evidence="4 11" id="KW-0812">Transmembrane</keyword>
<keyword evidence="6 11" id="KW-0256">Endoplasmic reticulum</keyword>
<protein>
    <recommendedName>
        <fullName evidence="11">Dolichyldiphosphatase</fullName>
        <ecNumber evidence="11">3.6.1.43</ecNumber>
    </recommendedName>
</protein>
<evidence type="ECO:0000256" key="8">
    <source>
        <dbReference type="ARBA" id="ARBA00023136"/>
    </source>
</evidence>
<comment type="subcellular location">
    <subcellularLocation>
        <location evidence="1 11">Endoplasmic reticulum membrane</location>
        <topology evidence="1 11">Multi-pass membrane protein</topology>
    </subcellularLocation>
</comment>
<evidence type="ECO:0000256" key="2">
    <source>
        <dbReference type="ARBA" id="ARBA00004922"/>
    </source>
</evidence>
<evidence type="ECO:0000256" key="9">
    <source>
        <dbReference type="ARBA" id="ARBA00024907"/>
    </source>
</evidence>
<keyword evidence="14" id="KW-1185">Reference proteome</keyword>
<evidence type="ECO:0000256" key="11">
    <source>
        <dbReference type="RuleBase" id="RU367078"/>
    </source>
</evidence>
<dbReference type="CDD" id="cd03382">
    <property type="entry name" value="PAP2_dolichyldiphosphatase"/>
    <property type="match status" value="1"/>
</dbReference>
<dbReference type="AlphaFoldDB" id="A0A9P0DX69"/>
<dbReference type="InterPro" id="IPR039667">
    <property type="entry name" value="Dolichyldiphosphatase_PAP2"/>
</dbReference>
<feature type="transmembrane region" description="Helical" evidence="11">
    <location>
        <begin position="39"/>
        <end position="60"/>
    </location>
</feature>
<evidence type="ECO:0000256" key="5">
    <source>
        <dbReference type="ARBA" id="ARBA00022801"/>
    </source>
</evidence>
<keyword evidence="7 11" id="KW-1133">Transmembrane helix</keyword>
<dbReference type="EMBL" id="OV725077">
    <property type="protein sequence ID" value="CAH1388462.1"/>
    <property type="molecule type" value="Genomic_DNA"/>
</dbReference>
<organism evidence="13 14">
    <name type="scientific">Nezara viridula</name>
    <name type="common">Southern green stink bug</name>
    <name type="synonym">Cimex viridulus</name>
    <dbReference type="NCBI Taxonomy" id="85310"/>
    <lineage>
        <taxon>Eukaryota</taxon>
        <taxon>Metazoa</taxon>
        <taxon>Ecdysozoa</taxon>
        <taxon>Arthropoda</taxon>
        <taxon>Hexapoda</taxon>
        <taxon>Insecta</taxon>
        <taxon>Pterygota</taxon>
        <taxon>Neoptera</taxon>
        <taxon>Paraneoptera</taxon>
        <taxon>Hemiptera</taxon>
        <taxon>Heteroptera</taxon>
        <taxon>Panheteroptera</taxon>
        <taxon>Pentatomomorpha</taxon>
        <taxon>Pentatomoidea</taxon>
        <taxon>Pentatomidae</taxon>
        <taxon>Pentatominae</taxon>
        <taxon>Nezara</taxon>
    </lineage>
</organism>
<dbReference type="Gene3D" id="1.20.144.10">
    <property type="entry name" value="Phosphatidic acid phosphatase type 2/haloperoxidase"/>
    <property type="match status" value="1"/>
</dbReference>
<evidence type="ECO:0000256" key="1">
    <source>
        <dbReference type="ARBA" id="ARBA00004477"/>
    </source>
</evidence>
<dbReference type="InterPro" id="IPR036938">
    <property type="entry name" value="PAP2/HPO_sf"/>
</dbReference>
<comment type="function">
    <text evidence="9 11">Required for efficient N-glycosylation. Necessary for maintaining optimal levels of dolichol-linked oligosaccharides. Hydrolyzes dolichyl pyrophosphate at a very high rate and dolichyl monophosphate at a much lower rate. Does not act on phosphatidate.</text>
</comment>
<dbReference type="PANTHER" id="PTHR11247:SF1">
    <property type="entry name" value="DOLICHYLDIPHOSPHATASE 1"/>
    <property type="match status" value="1"/>
</dbReference>
<reference evidence="13" key="1">
    <citation type="submission" date="2022-01" db="EMBL/GenBank/DDBJ databases">
        <authorList>
            <person name="King R."/>
        </authorList>
    </citation>
    <scope>NUCLEOTIDE SEQUENCE</scope>
</reference>
<dbReference type="GO" id="GO:0047874">
    <property type="term" value="F:dolichyldiphosphatase activity"/>
    <property type="evidence" value="ECO:0007669"/>
    <property type="project" value="UniProtKB-UniRule"/>
</dbReference>
<dbReference type="GO" id="GO:0006487">
    <property type="term" value="P:protein N-linked glycosylation"/>
    <property type="evidence" value="ECO:0007669"/>
    <property type="project" value="UniProtKB-UniRule"/>
</dbReference>
<dbReference type="Proteomes" id="UP001152798">
    <property type="component" value="Chromosome 1"/>
</dbReference>
<proteinExistence type="inferred from homology"/>
<comment type="pathway">
    <text evidence="2 11">Protein modification; protein glycosylation.</text>
</comment>
<feature type="transmembrane region" description="Helical" evidence="11">
    <location>
        <begin position="138"/>
        <end position="161"/>
    </location>
</feature>
<evidence type="ECO:0000259" key="12">
    <source>
        <dbReference type="SMART" id="SM00014"/>
    </source>
</evidence>
<evidence type="ECO:0000313" key="13">
    <source>
        <dbReference type="EMBL" id="CAH1388462.1"/>
    </source>
</evidence>
<dbReference type="FunFam" id="1.20.144.10:FF:000003">
    <property type="entry name" value="Dolichyldiphosphatase 1"/>
    <property type="match status" value="1"/>
</dbReference>
<evidence type="ECO:0000256" key="3">
    <source>
        <dbReference type="ARBA" id="ARBA00005518"/>
    </source>
</evidence>
<comment type="catalytic activity">
    <reaction evidence="10 11">
        <text>a di-trans,poly-cis-dolichyl diphosphate + H2O = a di-trans,poly-cis-dolichyl phosphate + phosphate + H(+)</text>
        <dbReference type="Rhea" id="RHEA:14385"/>
        <dbReference type="Rhea" id="RHEA-COMP:19498"/>
        <dbReference type="Rhea" id="RHEA-COMP:19506"/>
        <dbReference type="ChEBI" id="CHEBI:15377"/>
        <dbReference type="ChEBI" id="CHEBI:15378"/>
        <dbReference type="ChEBI" id="CHEBI:43474"/>
        <dbReference type="ChEBI" id="CHEBI:57497"/>
        <dbReference type="ChEBI" id="CHEBI:57683"/>
        <dbReference type="EC" id="3.6.1.43"/>
    </reaction>
</comment>
<evidence type="ECO:0000256" key="6">
    <source>
        <dbReference type="ARBA" id="ARBA00022824"/>
    </source>
</evidence>
<feature type="transmembrane region" description="Helical" evidence="11">
    <location>
        <begin position="173"/>
        <end position="195"/>
    </location>
</feature>
<comment type="similarity">
    <text evidence="3 11">Belongs to the dolichyldiphosphatase family.</text>
</comment>
<evidence type="ECO:0000256" key="7">
    <source>
        <dbReference type="ARBA" id="ARBA00022989"/>
    </source>
</evidence>
<evidence type="ECO:0000256" key="4">
    <source>
        <dbReference type="ARBA" id="ARBA00022692"/>
    </source>
</evidence>
<name>A0A9P0DX69_NEZVI</name>
<keyword evidence="5 11" id="KW-0378">Hydrolase</keyword>
<dbReference type="GO" id="GO:0008610">
    <property type="term" value="P:lipid biosynthetic process"/>
    <property type="evidence" value="ECO:0007669"/>
    <property type="project" value="TreeGrafter"/>
</dbReference>
<dbReference type="SUPFAM" id="SSF48317">
    <property type="entry name" value="Acid phosphatase/Vanadium-dependent haloperoxidase"/>
    <property type="match status" value="1"/>
</dbReference>
<gene>
    <name evidence="13" type="ORF">NEZAVI_LOCUS81</name>
</gene>
<dbReference type="OrthoDB" id="302705at2759"/>
<feature type="domain" description="Phosphatidic acid phosphatase type 2/haloperoxidase" evidence="12">
    <location>
        <begin position="66"/>
        <end position="184"/>
    </location>
</feature>
<sequence length="243" mass="28152">MTSPDEDELHLKDNVHDFNWVPLSLTHVEYPKGDYLGKFLALISLSPFGIISGFIALILFRRDVHTIVFFIGTVCNEMLNLILKNILSEGRPMQRVNYTEYGMPSGHSQFSWFFATYIICFVCIRLHHMNNNSTLETVWKTVIVLSCVSFAVVVSISRIYLQYHTWKQVICGTIVGIMFGSFWFGLTHVVLTPYFPIIVSWRISEILLIRDTTLIPNVLWFEYTNARQETRARSRKLVSMKSQ</sequence>
<feature type="transmembrane region" description="Helical" evidence="11">
    <location>
        <begin position="107"/>
        <end position="126"/>
    </location>
</feature>